<reference evidence="14 15" key="1">
    <citation type="submission" date="2016-10" db="EMBL/GenBank/DDBJ databases">
        <authorList>
            <person name="de Groot N.N."/>
        </authorList>
    </citation>
    <scope>NUCLEOTIDE SEQUENCE [LARGE SCALE GENOMIC DNA]</scope>
    <source>
        <strain evidence="14 15">DSM 13760</strain>
    </source>
</reference>
<keyword evidence="7" id="KW-0547">Nucleotide-binding</keyword>
<proteinExistence type="predicted"/>
<comment type="catalytic activity">
    <reaction evidence="1">
        <text>ATP + protein L-histidine = ADP + protein N-phospho-L-histidine.</text>
        <dbReference type="EC" id="2.7.13.3"/>
    </reaction>
</comment>
<evidence type="ECO:0000256" key="4">
    <source>
        <dbReference type="ARBA" id="ARBA00022475"/>
    </source>
</evidence>
<evidence type="ECO:0000256" key="11">
    <source>
        <dbReference type="ARBA" id="ARBA00023136"/>
    </source>
</evidence>
<dbReference type="CDD" id="cd06225">
    <property type="entry name" value="HAMP"/>
    <property type="match status" value="1"/>
</dbReference>
<keyword evidence="4" id="KW-1003">Cell membrane</keyword>
<sequence>MRLRITSVVLKIWLATILVVAFCLTVTSLIFLDVYKNYAYTKGMNEFDHTVTVINDLLEDDPIEVAEHKEVFNLLDTRMVALVQFDGENYSLRNKTGPQISDKTIRALTKLEGVREAINATDTNQITDTYQYKSDSSKHINKEEFVITVHHFSYEGKKGLVIYAFSMLSYQEALAELRELIILLVVIMVIISFIYMFFLHLYLGKPLNDMTNIAFEYAKNDFTHRAPVTSRDEMSQLALAMNKMGKSLETIGTMTRQEKELLTNILSTMVTGVIVFNNDGTVLLANPAGEHFLQKWIAVSHRLNGDSLPEEMSIAIQQIVAYTERKELNCL</sequence>
<evidence type="ECO:0000256" key="6">
    <source>
        <dbReference type="ARBA" id="ARBA00022679"/>
    </source>
</evidence>
<dbReference type="Gene3D" id="6.10.340.10">
    <property type="match status" value="1"/>
</dbReference>
<dbReference type="Pfam" id="PF00672">
    <property type="entry name" value="HAMP"/>
    <property type="match status" value="1"/>
</dbReference>
<dbReference type="EC" id="2.7.13.3" evidence="3"/>
<keyword evidence="15" id="KW-1185">Reference proteome</keyword>
<dbReference type="InterPro" id="IPR003660">
    <property type="entry name" value="HAMP_dom"/>
</dbReference>
<feature type="domain" description="HAMP" evidence="13">
    <location>
        <begin position="201"/>
        <end position="253"/>
    </location>
</feature>
<dbReference type="PROSITE" id="PS50885">
    <property type="entry name" value="HAMP"/>
    <property type="match status" value="1"/>
</dbReference>
<dbReference type="InterPro" id="IPR050398">
    <property type="entry name" value="HssS/ArlS-like"/>
</dbReference>
<dbReference type="GO" id="GO:0005886">
    <property type="term" value="C:plasma membrane"/>
    <property type="evidence" value="ECO:0007669"/>
    <property type="project" value="UniProtKB-SubCell"/>
</dbReference>
<gene>
    <name evidence="14" type="ORF">SAMN04488559_103110</name>
</gene>
<evidence type="ECO:0000256" key="7">
    <source>
        <dbReference type="ARBA" id="ARBA00022741"/>
    </source>
</evidence>
<evidence type="ECO:0000256" key="2">
    <source>
        <dbReference type="ARBA" id="ARBA00004651"/>
    </source>
</evidence>
<comment type="subcellular location">
    <subcellularLocation>
        <location evidence="2">Cell membrane</location>
        <topology evidence="2">Multi-pass membrane protein</topology>
    </subcellularLocation>
</comment>
<evidence type="ECO:0000256" key="8">
    <source>
        <dbReference type="ARBA" id="ARBA00022777"/>
    </source>
</evidence>
<evidence type="ECO:0000256" key="5">
    <source>
        <dbReference type="ARBA" id="ARBA00022553"/>
    </source>
</evidence>
<evidence type="ECO:0000256" key="10">
    <source>
        <dbReference type="ARBA" id="ARBA00023012"/>
    </source>
</evidence>
<keyword evidence="8" id="KW-0418">Kinase</keyword>
<dbReference type="Proteomes" id="UP000198948">
    <property type="component" value="Unassembled WGS sequence"/>
</dbReference>
<keyword evidence="9" id="KW-0067">ATP-binding</keyword>
<dbReference type="OrthoDB" id="9813151at2"/>
<organism evidence="14 15">
    <name type="scientific">Isobaculum melis</name>
    <dbReference type="NCBI Taxonomy" id="142588"/>
    <lineage>
        <taxon>Bacteria</taxon>
        <taxon>Bacillati</taxon>
        <taxon>Bacillota</taxon>
        <taxon>Bacilli</taxon>
        <taxon>Lactobacillales</taxon>
        <taxon>Carnobacteriaceae</taxon>
        <taxon>Isobaculum</taxon>
    </lineage>
</organism>
<dbReference type="GO" id="GO:0005524">
    <property type="term" value="F:ATP binding"/>
    <property type="evidence" value="ECO:0007669"/>
    <property type="project" value="UniProtKB-KW"/>
</dbReference>
<dbReference type="RefSeq" id="WP_092650572.1">
    <property type="nucleotide sequence ID" value="NZ_FOHA01000003.1"/>
</dbReference>
<keyword evidence="6" id="KW-0808">Transferase</keyword>
<keyword evidence="12" id="KW-1133">Transmembrane helix</keyword>
<dbReference type="SMART" id="SM00304">
    <property type="entry name" value="HAMP"/>
    <property type="match status" value="1"/>
</dbReference>
<evidence type="ECO:0000259" key="13">
    <source>
        <dbReference type="PROSITE" id="PS50885"/>
    </source>
</evidence>
<keyword evidence="5" id="KW-0597">Phosphoprotein</keyword>
<dbReference type="GO" id="GO:0000155">
    <property type="term" value="F:phosphorelay sensor kinase activity"/>
    <property type="evidence" value="ECO:0007669"/>
    <property type="project" value="TreeGrafter"/>
</dbReference>
<dbReference type="STRING" id="142588.SAMN04488559_103110"/>
<dbReference type="PANTHER" id="PTHR45528:SF1">
    <property type="entry name" value="SENSOR HISTIDINE KINASE CPXA"/>
    <property type="match status" value="1"/>
</dbReference>
<evidence type="ECO:0000256" key="3">
    <source>
        <dbReference type="ARBA" id="ARBA00012438"/>
    </source>
</evidence>
<dbReference type="AlphaFoldDB" id="A0A1H9R862"/>
<feature type="transmembrane region" description="Helical" evidence="12">
    <location>
        <begin position="12"/>
        <end position="35"/>
    </location>
</feature>
<evidence type="ECO:0000256" key="12">
    <source>
        <dbReference type="SAM" id="Phobius"/>
    </source>
</evidence>
<keyword evidence="11 12" id="KW-0472">Membrane</keyword>
<evidence type="ECO:0000313" key="15">
    <source>
        <dbReference type="Proteomes" id="UP000198948"/>
    </source>
</evidence>
<evidence type="ECO:0000256" key="1">
    <source>
        <dbReference type="ARBA" id="ARBA00000085"/>
    </source>
</evidence>
<protein>
    <recommendedName>
        <fullName evidence="3">histidine kinase</fullName>
        <ecNumber evidence="3">2.7.13.3</ecNumber>
    </recommendedName>
</protein>
<evidence type="ECO:0000256" key="9">
    <source>
        <dbReference type="ARBA" id="ARBA00022840"/>
    </source>
</evidence>
<evidence type="ECO:0000313" key="14">
    <source>
        <dbReference type="EMBL" id="SER68715.1"/>
    </source>
</evidence>
<feature type="transmembrane region" description="Helical" evidence="12">
    <location>
        <begin position="180"/>
        <end position="203"/>
    </location>
</feature>
<accession>A0A1H9R862</accession>
<keyword evidence="10" id="KW-0902">Two-component regulatory system</keyword>
<dbReference type="EMBL" id="FOHA01000003">
    <property type="protein sequence ID" value="SER68715.1"/>
    <property type="molecule type" value="Genomic_DNA"/>
</dbReference>
<name>A0A1H9R862_9LACT</name>
<dbReference type="PANTHER" id="PTHR45528">
    <property type="entry name" value="SENSOR HISTIDINE KINASE CPXA"/>
    <property type="match status" value="1"/>
</dbReference>
<keyword evidence="12" id="KW-0812">Transmembrane</keyword>
<dbReference type="SUPFAM" id="SSF158472">
    <property type="entry name" value="HAMP domain-like"/>
    <property type="match status" value="1"/>
</dbReference>